<dbReference type="AlphaFoldDB" id="A0A8B0SPT7"/>
<organism evidence="2">
    <name type="scientific">Thiothrix fructosivorans</name>
    <dbReference type="NCBI Taxonomy" id="111770"/>
    <lineage>
        <taxon>Bacteria</taxon>
        <taxon>Pseudomonadati</taxon>
        <taxon>Pseudomonadota</taxon>
        <taxon>Gammaproteobacteria</taxon>
        <taxon>Thiotrichales</taxon>
        <taxon>Thiotrichaceae</taxon>
        <taxon>Thiothrix</taxon>
    </lineage>
</organism>
<reference evidence="1 3" key="1">
    <citation type="submission" date="2021-03" db="EMBL/GenBank/DDBJ databases">
        <title>Draft genome and methylome analysis of Thiotrix fructosivoruns ATCC 49748.</title>
        <authorList>
            <person name="Fomenkov A."/>
            <person name="Grabovich M.Y."/>
            <person name="Roberts R.J."/>
        </authorList>
    </citation>
    <scope>NUCLEOTIDE SEQUENCE [LARGE SCALE GENOMIC DNA]</scope>
    <source>
        <strain evidence="1 3">ATCC 49748</strain>
    </source>
</reference>
<protein>
    <submittedName>
        <fullName evidence="2">Uncharacterized protein</fullName>
    </submittedName>
</protein>
<accession>A0A8B0SPT7</accession>
<evidence type="ECO:0000313" key="1">
    <source>
        <dbReference type="EMBL" id="MBO0613664.1"/>
    </source>
</evidence>
<reference evidence="2" key="2">
    <citation type="submission" date="2021-04" db="EMBL/GenBank/DDBJ databases">
        <title>Complete Genome and methylome analysis of Thiothrix fructosivorans ATCC 49748.</title>
        <authorList>
            <person name="Fomenkov A."/>
            <person name="Sun L."/>
            <person name="Vincze T."/>
            <person name="Grabovich M.Y."/>
            <person name="Roberts R.J."/>
        </authorList>
    </citation>
    <scope>NUCLEOTIDE SEQUENCE</scope>
    <source>
        <strain evidence="2">ATCC 49748</strain>
    </source>
</reference>
<dbReference type="RefSeq" id="WP_207251336.1">
    <property type="nucleotide sequence ID" value="NZ_JAFMPM010000006.1"/>
</dbReference>
<name>A0A8B0SPT7_9GAMM</name>
<dbReference type="Proteomes" id="UP000664466">
    <property type="component" value="Unassembled WGS sequence"/>
</dbReference>
<evidence type="ECO:0000313" key="2">
    <source>
        <dbReference type="EMBL" id="QTX10922.1"/>
    </source>
</evidence>
<proteinExistence type="predicted"/>
<dbReference type="EMBL" id="JAFMPM010000006">
    <property type="protein sequence ID" value="MBO0613664.1"/>
    <property type="molecule type" value="Genomic_DNA"/>
</dbReference>
<keyword evidence="3" id="KW-1185">Reference proteome</keyword>
<dbReference type="EMBL" id="CP072748">
    <property type="protein sequence ID" value="QTX10922.1"/>
    <property type="molecule type" value="Genomic_DNA"/>
</dbReference>
<sequence>MPLQLKLEFEEILEPLGENAAAFFLAAGLYFAHKVSFAAAAALADLSFNEFLCRLREHFGVGFQVSDDSVLEDLQTVAGQRVADDLGKALHDRATRGLPLSDEERAQLQRWYDEQDAEEAAMLGQRVGDLIQKLKNTSLSPEEQMELDYCMKLEHQMRLFKAHAQQLKSIFDDCPIKR</sequence>
<gene>
    <name evidence="2" type="ORF">J1836_000645</name>
    <name evidence="1" type="ORF">J1836_12170</name>
</gene>
<evidence type="ECO:0000313" key="3">
    <source>
        <dbReference type="Proteomes" id="UP000664466"/>
    </source>
</evidence>